<reference evidence="3" key="3">
    <citation type="submission" date="2025-09" db="UniProtKB">
        <authorList>
            <consortium name="Ensembl"/>
        </authorList>
    </citation>
    <scope>IDENTIFICATION</scope>
</reference>
<reference evidence="3 4" key="1">
    <citation type="journal article" date="2019" name="Proc. Natl. Acad. Sci. U.S.A.">
        <title>Regulatory changes in pterin and carotenoid genes underlie balanced color polymorphisms in the wall lizard.</title>
        <authorList>
            <person name="Andrade P."/>
            <person name="Pinho C."/>
            <person name="Perez I de Lanuza G."/>
            <person name="Afonso S."/>
            <person name="Brejcha J."/>
            <person name="Rubin C.J."/>
            <person name="Wallerman O."/>
            <person name="Pereira P."/>
            <person name="Sabatino S.J."/>
            <person name="Bellati A."/>
            <person name="Pellitteri-Rosa D."/>
            <person name="Bosakova Z."/>
            <person name="Bunikis I."/>
            <person name="Carretero M.A."/>
            <person name="Feiner N."/>
            <person name="Marsik P."/>
            <person name="Pauperio F."/>
            <person name="Salvi D."/>
            <person name="Soler L."/>
            <person name="While G.M."/>
            <person name="Uller T."/>
            <person name="Font E."/>
            <person name="Andersson L."/>
            <person name="Carneiro M."/>
        </authorList>
    </citation>
    <scope>NUCLEOTIDE SEQUENCE</scope>
</reference>
<dbReference type="GeneTree" id="ENSGT00390000003839"/>
<dbReference type="Pfam" id="PF16044">
    <property type="entry name" value="DUF4796_C"/>
    <property type="match status" value="1"/>
</dbReference>
<dbReference type="OMA" id="PNMYGMM"/>
<reference evidence="3" key="2">
    <citation type="submission" date="2025-08" db="UniProtKB">
        <authorList>
            <consortium name="Ensembl"/>
        </authorList>
    </citation>
    <scope>IDENTIFICATION</scope>
</reference>
<evidence type="ECO:0000259" key="1">
    <source>
        <dbReference type="Pfam" id="PF16044"/>
    </source>
</evidence>
<organism evidence="3 4">
    <name type="scientific">Podarcis muralis</name>
    <name type="common">Wall lizard</name>
    <name type="synonym">Lacerta muralis</name>
    <dbReference type="NCBI Taxonomy" id="64176"/>
    <lineage>
        <taxon>Eukaryota</taxon>
        <taxon>Metazoa</taxon>
        <taxon>Chordata</taxon>
        <taxon>Craniata</taxon>
        <taxon>Vertebrata</taxon>
        <taxon>Euteleostomi</taxon>
        <taxon>Lepidosauria</taxon>
        <taxon>Squamata</taxon>
        <taxon>Bifurcata</taxon>
        <taxon>Unidentata</taxon>
        <taxon>Episquamata</taxon>
        <taxon>Laterata</taxon>
        <taxon>Lacertibaenia</taxon>
        <taxon>Lacertidae</taxon>
        <taxon>Podarcis</taxon>
    </lineage>
</organism>
<dbReference type="PANTHER" id="PTHR33963">
    <property type="entry name" value="MKRN2 OPPOSITE STRAND PROTEIN"/>
    <property type="match status" value="1"/>
</dbReference>
<dbReference type="AlphaFoldDB" id="A0A670J4K1"/>
<gene>
    <name evidence="3" type="primary">MKRN2OS</name>
</gene>
<dbReference type="GeneID" id="114591643"/>
<dbReference type="OrthoDB" id="10065749at2759"/>
<dbReference type="Pfam" id="PF22795">
    <property type="entry name" value="DUF4796_N"/>
    <property type="match status" value="1"/>
</dbReference>
<dbReference type="CTD" id="100129480"/>
<name>A0A670J4K1_PODMU</name>
<dbReference type="Ensembl" id="ENSPMRT00000020654.1">
    <property type="protein sequence ID" value="ENSPMRP00000019453.1"/>
    <property type="gene ID" value="ENSPMRG00000012689.1"/>
</dbReference>
<dbReference type="RefSeq" id="XP_028574772.1">
    <property type="nucleotide sequence ID" value="XM_028718939.1"/>
</dbReference>
<evidence type="ECO:0000259" key="2">
    <source>
        <dbReference type="Pfam" id="PF22795"/>
    </source>
</evidence>
<feature type="domain" description="MKRN2 opposite strand protein-like C-terminal" evidence="1">
    <location>
        <begin position="76"/>
        <end position="230"/>
    </location>
</feature>
<keyword evidence="4" id="KW-1185">Reference proteome</keyword>
<evidence type="ECO:0000313" key="4">
    <source>
        <dbReference type="Proteomes" id="UP000472272"/>
    </source>
</evidence>
<evidence type="ECO:0000313" key="3">
    <source>
        <dbReference type="Ensembl" id="ENSPMRP00000019453.1"/>
    </source>
</evidence>
<dbReference type="KEGG" id="pmua:114591643"/>
<dbReference type="InterPro" id="IPR053922">
    <property type="entry name" value="MKRN2OS-like_N"/>
</dbReference>
<dbReference type="InterPro" id="IPR053921">
    <property type="entry name" value="MKRN2OS-like_C"/>
</dbReference>
<protein>
    <submittedName>
        <fullName evidence="3">MKRN2 opposite strand</fullName>
    </submittedName>
</protein>
<feature type="domain" description="MKRN2 opposite strand protein-like N-terminal" evidence="2">
    <location>
        <begin position="39"/>
        <end position="67"/>
    </location>
</feature>
<sequence>MPISVVKLCLSPISLCQVEAQLHLHKEKAEIMQPLDSERGLIKISHCKRDIFGSFVPKHCPLCGQSLFYRKLEEAPVTIPSPFVNGHRERCSFLLKPTTGTFLRGYDGSSDLHVGITNTSGLVYNYNETGVNIAEHGWEQCVSVHLVQPDMYGLLNQWDTYLEQFSAAEIWLPHRYEEHLHNCYTYALTFINCVLSAQKKQQMNKSEFTERFVIPRTRKASKYITIYKEICKNGFYAVDLPAQEGTAI</sequence>
<dbReference type="Proteomes" id="UP000472272">
    <property type="component" value="Chromosome 2"/>
</dbReference>
<proteinExistence type="predicted"/>
<accession>A0A670J4K1</accession>
<dbReference type="InterPro" id="IPR032016">
    <property type="entry name" value="MKRN2OS-like"/>
</dbReference>
<dbReference type="PANTHER" id="PTHR33963:SF2">
    <property type="entry name" value="MKRN2 OPPOSITE STRAND PROTEIN"/>
    <property type="match status" value="1"/>
</dbReference>